<dbReference type="EMBL" id="JALLPB020000164">
    <property type="protein sequence ID" value="KAL3816123.1"/>
    <property type="molecule type" value="Genomic_DNA"/>
</dbReference>
<proteinExistence type="predicted"/>
<reference evidence="2 3" key="1">
    <citation type="submission" date="2024-10" db="EMBL/GenBank/DDBJ databases">
        <title>Updated reference genomes for cyclostephanoid diatoms.</title>
        <authorList>
            <person name="Roberts W.R."/>
            <person name="Alverson A.J."/>
        </authorList>
    </citation>
    <scope>NUCLEOTIDE SEQUENCE [LARGE SCALE GENOMIC DNA]</scope>
    <source>
        <strain evidence="2 3">AJA228-03</strain>
    </source>
</reference>
<accession>A0ABD3RV75</accession>
<dbReference type="Proteomes" id="UP001530377">
    <property type="component" value="Unassembled WGS sequence"/>
</dbReference>
<gene>
    <name evidence="2" type="ORF">ACHAXA_011620</name>
</gene>
<keyword evidence="3" id="KW-1185">Reference proteome</keyword>
<feature type="region of interest" description="Disordered" evidence="1">
    <location>
        <begin position="88"/>
        <end position="127"/>
    </location>
</feature>
<name>A0ABD3RV75_9STRA</name>
<evidence type="ECO:0000313" key="3">
    <source>
        <dbReference type="Proteomes" id="UP001530377"/>
    </source>
</evidence>
<comment type="caution">
    <text evidence="2">The sequence shown here is derived from an EMBL/GenBank/DDBJ whole genome shotgun (WGS) entry which is preliminary data.</text>
</comment>
<evidence type="ECO:0000256" key="1">
    <source>
        <dbReference type="SAM" id="MobiDB-lite"/>
    </source>
</evidence>
<protein>
    <submittedName>
        <fullName evidence="2">Uncharacterized protein</fullName>
    </submittedName>
</protein>
<organism evidence="2 3">
    <name type="scientific">Cyclostephanos tholiformis</name>
    <dbReference type="NCBI Taxonomy" id="382380"/>
    <lineage>
        <taxon>Eukaryota</taxon>
        <taxon>Sar</taxon>
        <taxon>Stramenopiles</taxon>
        <taxon>Ochrophyta</taxon>
        <taxon>Bacillariophyta</taxon>
        <taxon>Coscinodiscophyceae</taxon>
        <taxon>Thalassiosirophycidae</taxon>
        <taxon>Stephanodiscales</taxon>
        <taxon>Stephanodiscaceae</taxon>
        <taxon>Cyclostephanos</taxon>
    </lineage>
</organism>
<feature type="region of interest" description="Disordered" evidence="1">
    <location>
        <begin position="47"/>
        <end position="75"/>
    </location>
</feature>
<dbReference type="AlphaFoldDB" id="A0ABD3RV75"/>
<feature type="compositionally biased region" description="Basic and acidic residues" evidence="1">
    <location>
        <begin position="103"/>
        <end position="127"/>
    </location>
</feature>
<evidence type="ECO:0000313" key="2">
    <source>
        <dbReference type="EMBL" id="KAL3816123.1"/>
    </source>
</evidence>
<sequence>MAFILYIMLKTMIPSSSVLRSLILPAPMRWHQCAAAAMSTKTVVRHFSSEDSSTSSEQRLHSTDIAFKPAESGWGGGGKYTMNFDSIFGSPSSSTSTTPSNETSKKKGETETAENEEARQNAEDDRK</sequence>
<feature type="compositionally biased region" description="Low complexity" evidence="1">
    <location>
        <begin position="90"/>
        <end position="102"/>
    </location>
</feature>